<evidence type="ECO:0008006" key="5">
    <source>
        <dbReference type="Google" id="ProtNLM"/>
    </source>
</evidence>
<dbReference type="PANTHER" id="PTHR46580">
    <property type="entry name" value="SENSOR KINASE-RELATED"/>
    <property type="match status" value="1"/>
</dbReference>
<comment type="caution">
    <text evidence="2">The sequence shown here is derived from an EMBL/GenBank/DDBJ whole genome shotgun (WGS) entry which is preliminary data.</text>
</comment>
<dbReference type="AlphaFoldDB" id="A0A8S2ESB6"/>
<gene>
    <name evidence="2" type="ORF">OVA965_LOCUS28331</name>
    <name evidence="3" type="ORF">TMI583_LOCUS29081</name>
</gene>
<dbReference type="InterPro" id="IPR028994">
    <property type="entry name" value="Integrin_alpha_N"/>
</dbReference>
<sequence>ASTSSSTPTNATCLDTRFNESFPSHVQYTTGIASQSVFSTSVNHDSTIDQITPNSDAGSDNNTVSVLLGNGNETFQAKQDYAVGTQPTSVFSIDVNQDLKIDLITANVAGNSVSVLLGNGNGTFQAKQDYGVGSGAQSVYSIDVNQDSKIDLITANYADNSVSVLLGNGNGTFRAKQDYAVGTAPFSVFSIDVNQDSKIDLITANYAANGVEAKNRNIKTTDNLSSMCSVLHSYSINKSTQV</sequence>
<dbReference type="Gene3D" id="2.30.30.100">
    <property type="match status" value="3"/>
</dbReference>
<name>A0A8S2ESB6_9BILA</name>
<keyword evidence="1" id="KW-0732">Signal</keyword>
<dbReference type="SUPFAM" id="SSF69318">
    <property type="entry name" value="Integrin alpha N-terminal domain"/>
    <property type="match status" value="1"/>
</dbReference>
<dbReference type="Pfam" id="PF13517">
    <property type="entry name" value="FG-GAP_3"/>
    <property type="match status" value="1"/>
</dbReference>
<dbReference type="InterPro" id="IPR013517">
    <property type="entry name" value="FG-GAP"/>
</dbReference>
<proteinExistence type="predicted"/>
<evidence type="ECO:0000256" key="1">
    <source>
        <dbReference type="ARBA" id="ARBA00022729"/>
    </source>
</evidence>
<dbReference type="EMBL" id="CAJOBA010040843">
    <property type="protein sequence ID" value="CAF4101834.1"/>
    <property type="molecule type" value="Genomic_DNA"/>
</dbReference>
<reference evidence="2" key="1">
    <citation type="submission" date="2021-02" db="EMBL/GenBank/DDBJ databases">
        <authorList>
            <person name="Nowell W R."/>
        </authorList>
    </citation>
    <scope>NUCLEOTIDE SEQUENCE</scope>
</reference>
<accession>A0A8S2ESB6</accession>
<dbReference type="PANTHER" id="PTHR46580:SF2">
    <property type="entry name" value="MAM DOMAIN-CONTAINING PROTEIN"/>
    <property type="match status" value="1"/>
</dbReference>
<dbReference type="EMBL" id="CAJNOK010019271">
    <property type="protein sequence ID" value="CAF1296648.1"/>
    <property type="molecule type" value="Genomic_DNA"/>
</dbReference>
<organism evidence="2 4">
    <name type="scientific">Didymodactylos carnosus</name>
    <dbReference type="NCBI Taxonomy" id="1234261"/>
    <lineage>
        <taxon>Eukaryota</taxon>
        <taxon>Metazoa</taxon>
        <taxon>Spiralia</taxon>
        <taxon>Gnathifera</taxon>
        <taxon>Rotifera</taxon>
        <taxon>Eurotatoria</taxon>
        <taxon>Bdelloidea</taxon>
        <taxon>Philodinida</taxon>
        <taxon>Philodinidae</taxon>
        <taxon>Didymodactylos</taxon>
    </lineage>
</organism>
<dbReference type="Proteomes" id="UP000677228">
    <property type="component" value="Unassembled WGS sequence"/>
</dbReference>
<dbReference type="Proteomes" id="UP000682733">
    <property type="component" value="Unassembled WGS sequence"/>
</dbReference>
<evidence type="ECO:0000313" key="3">
    <source>
        <dbReference type="EMBL" id="CAF4101834.1"/>
    </source>
</evidence>
<evidence type="ECO:0000313" key="4">
    <source>
        <dbReference type="Proteomes" id="UP000677228"/>
    </source>
</evidence>
<protein>
    <recommendedName>
        <fullName evidence="5">VCBS repeat-containing protein</fullName>
    </recommendedName>
</protein>
<feature type="non-terminal residue" evidence="2">
    <location>
        <position position="242"/>
    </location>
</feature>
<evidence type="ECO:0000313" key="2">
    <source>
        <dbReference type="EMBL" id="CAF1296648.1"/>
    </source>
</evidence>